<evidence type="ECO:0000256" key="12">
    <source>
        <dbReference type="PIRSR" id="PIRSR001174-2"/>
    </source>
</evidence>
<dbReference type="InterPro" id="IPR054594">
    <property type="entry name" value="Lon_lid"/>
</dbReference>
<keyword evidence="7 9" id="KW-0067">ATP-binding</keyword>
<dbReference type="Gene3D" id="1.20.5.5270">
    <property type="match status" value="1"/>
</dbReference>
<dbReference type="Gene3D" id="3.30.230.10">
    <property type="match status" value="1"/>
</dbReference>
<dbReference type="GO" id="GO:0004252">
    <property type="term" value="F:serine-type endopeptidase activity"/>
    <property type="evidence" value="ECO:0007669"/>
    <property type="project" value="UniProtKB-UniRule"/>
</dbReference>
<dbReference type="FunFam" id="3.40.50.300:FF:000382">
    <property type="entry name" value="Lon protease homolog 2, peroxisomal"/>
    <property type="match status" value="1"/>
</dbReference>
<dbReference type="SUPFAM" id="SSF54211">
    <property type="entry name" value="Ribosomal protein S5 domain 2-like"/>
    <property type="match status" value="1"/>
</dbReference>
<dbReference type="FunFam" id="1.20.5.5270:FF:000002">
    <property type="entry name" value="Lon protease homolog"/>
    <property type="match status" value="1"/>
</dbReference>
<comment type="subcellular location">
    <subcellularLocation>
        <location evidence="1 9 10">Cytoplasm</location>
    </subcellularLocation>
</comment>
<dbReference type="PROSITE" id="PS01046">
    <property type="entry name" value="LON_SER"/>
    <property type="match status" value="1"/>
</dbReference>
<dbReference type="Pfam" id="PF22667">
    <property type="entry name" value="Lon_lid"/>
    <property type="match status" value="1"/>
</dbReference>
<dbReference type="InterPro" id="IPR020568">
    <property type="entry name" value="Ribosomal_Su5_D2-typ_SF"/>
</dbReference>
<dbReference type="GO" id="GO:0005737">
    <property type="term" value="C:cytoplasm"/>
    <property type="evidence" value="ECO:0007669"/>
    <property type="project" value="UniProtKB-SubCell"/>
</dbReference>
<comment type="catalytic activity">
    <reaction evidence="9 10 13">
        <text>Hydrolysis of proteins in presence of ATP.</text>
        <dbReference type="EC" id="3.4.21.53"/>
    </reaction>
</comment>
<gene>
    <name evidence="9 17" type="primary">lon</name>
    <name evidence="17" type="ORF">FXF49_05195</name>
</gene>
<evidence type="ECO:0000256" key="7">
    <source>
        <dbReference type="ARBA" id="ARBA00022840"/>
    </source>
</evidence>
<feature type="active site" evidence="9 11">
    <location>
        <position position="684"/>
    </location>
</feature>
<dbReference type="RefSeq" id="WP_303700852.1">
    <property type="nucleotide sequence ID" value="NZ_VSIV01000120.1"/>
</dbReference>
<dbReference type="NCBIfam" id="NF008053">
    <property type="entry name" value="PRK10787.1"/>
    <property type="match status" value="1"/>
</dbReference>
<dbReference type="InterPro" id="IPR015947">
    <property type="entry name" value="PUA-like_sf"/>
</dbReference>
<dbReference type="InterPro" id="IPR027065">
    <property type="entry name" value="Lon_Prtase"/>
</dbReference>
<feature type="domain" description="Lon N-terminal" evidence="16">
    <location>
        <begin position="14"/>
        <end position="208"/>
    </location>
</feature>
<evidence type="ECO:0000256" key="8">
    <source>
        <dbReference type="ARBA" id="ARBA00023016"/>
    </source>
</evidence>
<dbReference type="InterPro" id="IPR003111">
    <property type="entry name" value="Lon_prtase_N"/>
</dbReference>
<dbReference type="AlphaFoldDB" id="A0A5D0MKY6"/>
<dbReference type="Proteomes" id="UP000323337">
    <property type="component" value="Unassembled WGS sequence"/>
</dbReference>
<dbReference type="InterPro" id="IPR004815">
    <property type="entry name" value="Lon_bac/euk-typ"/>
</dbReference>
<evidence type="ECO:0000256" key="14">
    <source>
        <dbReference type="RuleBase" id="RU000591"/>
    </source>
</evidence>
<dbReference type="Pfam" id="PF00004">
    <property type="entry name" value="AAA"/>
    <property type="match status" value="1"/>
</dbReference>
<evidence type="ECO:0000313" key="17">
    <source>
        <dbReference type="EMBL" id="TYB33666.1"/>
    </source>
</evidence>
<dbReference type="GO" id="GO:0043565">
    <property type="term" value="F:sequence-specific DNA binding"/>
    <property type="evidence" value="ECO:0007669"/>
    <property type="project" value="UniProtKB-UniRule"/>
</dbReference>
<accession>A0A5D0MKY6</accession>
<dbReference type="EMBL" id="VSIV01000120">
    <property type="protein sequence ID" value="TYB33666.1"/>
    <property type="molecule type" value="Genomic_DNA"/>
</dbReference>
<reference evidence="17 18" key="1">
    <citation type="submission" date="2019-08" db="EMBL/GenBank/DDBJ databases">
        <title>Genomic characterization of a novel candidate phylum (ARYD3) from a high temperature, high salinity tertiary oil reservoir in north central Oklahoma, USA.</title>
        <authorList>
            <person name="Youssef N.H."/>
            <person name="Yadav A."/>
            <person name="Elshahed M.S."/>
        </authorList>
    </citation>
    <scope>NUCLEOTIDE SEQUENCE [LARGE SCALE GENOMIC DNA]</scope>
    <source>
        <strain evidence="17">ARYD1</strain>
    </source>
</reference>
<dbReference type="InterPro" id="IPR027417">
    <property type="entry name" value="P-loop_NTPase"/>
</dbReference>
<feature type="domain" description="Lon proteolytic" evidence="15">
    <location>
        <begin position="597"/>
        <end position="776"/>
    </location>
</feature>
<evidence type="ECO:0000256" key="5">
    <source>
        <dbReference type="ARBA" id="ARBA00022801"/>
    </source>
</evidence>
<dbReference type="SMART" id="SM00464">
    <property type="entry name" value="LON"/>
    <property type="match status" value="1"/>
</dbReference>
<dbReference type="InterPro" id="IPR046336">
    <property type="entry name" value="Lon_prtase_N_sf"/>
</dbReference>
<proteinExistence type="evidence at transcript level"/>
<comment type="induction">
    <text evidence="9">By heat shock.</text>
</comment>
<evidence type="ECO:0000313" key="18">
    <source>
        <dbReference type="Proteomes" id="UP000323337"/>
    </source>
</evidence>
<dbReference type="PRINTS" id="PR00830">
    <property type="entry name" value="ENDOLAPTASE"/>
</dbReference>
<dbReference type="GO" id="GO:0006515">
    <property type="term" value="P:protein quality control for misfolded or incompletely synthesized proteins"/>
    <property type="evidence" value="ECO:0007669"/>
    <property type="project" value="UniProtKB-UniRule"/>
</dbReference>
<evidence type="ECO:0000256" key="2">
    <source>
        <dbReference type="ARBA" id="ARBA00022490"/>
    </source>
</evidence>
<dbReference type="Gene3D" id="2.30.130.40">
    <property type="entry name" value="LON domain-like"/>
    <property type="match status" value="1"/>
</dbReference>
<dbReference type="GO" id="GO:0016887">
    <property type="term" value="F:ATP hydrolysis activity"/>
    <property type="evidence" value="ECO:0007669"/>
    <property type="project" value="UniProtKB-UniRule"/>
</dbReference>
<evidence type="ECO:0000256" key="3">
    <source>
        <dbReference type="ARBA" id="ARBA00022670"/>
    </source>
</evidence>
<dbReference type="Pfam" id="PF02190">
    <property type="entry name" value="LON_substr_bdg"/>
    <property type="match status" value="1"/>
</dbReference>
<dbReference type="CDD" id="cd19500">
    <property type="entry name" value="RecA-like_Lon"/>
    <property type="match status" value="1"/>
</dbReference>
<evidence type="ECO:0000256" key="4">
    <source>
        <dbReference type="ARBA" id="ARBA00022741"/>
    </source>
</evidence>
<dbReference type="Pfam" id="PF05362">
    <property type="entry name" value="Lon_C"/>
    <property type="match status" value="1"/>
</dbReference>
<dbReference type="InterPro" id="IPR014721">
    <property type="entry name" value="Ribsml_uS5_D2-typ_fold_subgr"/>
</dbReference>
<dbReference type="PANTHER" id="PTHR10046">
    <property type="entry name" value="ATP DEPENDENT LON PROTEASE FAMILY MEMBER"/>
    <property type="match status" value="1"/>
</dbReference>
<keyword evidence="4 9" id="KW-0547">Nucleotide-binding</keyword>
<keyword evidence="2 9" id="KW-0963">Cytoplasm</keyword>
<dbReference type="InterPro" id="IPR027543">
    <property type="entry name" value="Lon_bac"/>
</dbReference>
<comment type="similarity">
    <text evidence="9 10 13 14">Belongs to the peptidase S16 family.</text>
</comment>
<dbReference type="SUPFAM" id="SSF88697">
    <property type="entry name" value="PUA domain-like"/>
    <property type="match status" value="1"/>
</dbReference>
<sequence>MENVNENLEIPEILPLLPVRDMVVFPYMVLPLYVGRDASIAAVDEALSGERMIFLSTQKDAGIEEPDVKDIYNMGTAALILRMLKLPDGRVKILVQGLKRAEIDSYAQEDPFYKVKLNLIEESEPEEALKSEALVRHVKEQLSKAVNLGKPILPDLLAVIETINEPGKLADIIVANLGLKAEESQVILEEIDPEKRLEKVNEFLNREISILEVQHQIMNDAKGEIDKSQREYFLKEQLRAIKKELGEEDDISKEVEEIQKKIEKAKMPKKVREEAEKQLGRFSRMHPDSAEATVVRSYLEWLVELPWSKSSKDNLNIKHAKKILDEDHYGLNEVKDRILDFLAVRKLNKKMKSPILCFVGPPGVGKTSLGKSVARAMDREFFRMSLGGTRDEAEIRGHRRTYIGALPGKIIQGIKNTGKNNPVFMLDEIDKLGMDFRGDPSSALLEVLDPEQNSSFVDHYLGVPFDLSRVFFITTANYLDPIPPALKDRMEVIRIPGYTEDEKIKIAENYLIPRQIKENGLGEKKVQFTRKAIFEIIDGYTRESGLRNLERTIGKICRKIARKVAEGVDKEAFKITPKTVEKFLGPRKFEDEEELKTNEVGIVTGLAWTPYGGEVLFVECNKYKGKGNMVVTGQLGDIMKESAKAAFTVVKSLAEKYEIDEKMFSDYDIHIHVPAGAIPKDGPSAGITMATAIFSIFTDKEVRKDVAMTGEITISGKVLPIGGLKEKLLAAKRIGVTKVIIPKKNKKDLVNVPVNVKNSLEIVPVEKFDEVLQHTF</sequence>
<dbReference type="InterPro" id="IPR008268">
    <property type="entry name" value="Peptidase_S16_AS"/>
</dbReference>
<dbReference type="PIRSF" id="PIRSF001174">
    <property type="entry name" value="Lon_proteas"/>
    <property type="match status" value="1"/>
</dbReference>
<dbReference type="GO" id="GO:0005524">
    <property type="term" value="F:ATP binding"/>
    <property type="evidence" value="ECO:0007669"/>
    <property type="project" value="UniProtKB-UniRule"/>
</dbReference>
<evidence type="ECO:0000259" key="16">
    <source>
        <dbReference type="PROSITE" id="PS51787"/>
    </source>
</evidence>
<protein>
    <recommendedName>
        <fullName evidence="9 10">Lon protease</fullName>
        <ecNumber evidence="9 10">3.4.21.53</ecNumber>
    </recommendedName>
    <alternativeName>
        <fullName evidence="9">ATP-dependent protease La</fullName>
    </alternativeName>
</protein>
<dbReference type="Gene3D" id="1.20.58.1480">
    <property type="match status" value="1"/>
</dbReference>
<feature type="active site" evidence="9 11">
    <location>
        <position position="727"/>
    </location>
</feature>
<dbReference type="GO" id="GO:0004176">
    <property type="term" value="F:ATP-dependent peptidase activity"/>
    <property type="evidence" value="ECO:0007669"/>
    <property type="project" value="UniProtKB-UniRule"/>
</dbReference>
<evidence type="ECO:0000256" key="9">
    <source>
        <dbReference type="HAMAP-Rule" id="MF_01973"/>
    </source>
</evidence>
<dbReference type="HAMAP" id="MF_01973">
    <property type="entry name" value="lon_bact"/>
    <property type="match status" value="1"/>
</dbReference>
<dbReference type="Gene3D" id="1.10.8.60">
    <property type="match status" value="1"/>
</dbReference>
<keyword evidence="3 9" id="KW-0645">Protease</keyword>
<dbReference type="SUPFAM" id="SSF52540">
    <property type="entry name" value="P-loop containing nucleoside triphosphate hydrolases"/>
    <property type="match status" value="1"/>
</dbReference>
<dbReference type="InterPro" id="IPR008269">
    <property type="entry name" value="Lon_proteolytic"/>
</dbReference>
<dbReference type="SMART" id="SM00382">
    <property type="entry name" value="AAA"/>
    <property type="match status" value="1"/>
</dbReference>
<comment type="caution">
    <text evidence="17">The sequence shown here is derived from an EMBL/GenBank/DDBJ whole genome shotgun (WGS) entry which is preliminary data.</text>
</comment>
<dbReference type="NCBIfam" id="TIGR00763">
    <property type="entry name" value="lon"/>
    <property type="match status" value="1"/>
</dbReference>
<keyword evidence="5 9" id="KW-0378">Hydrolase</keyword>
<evidence type="ECO:0000256" key="10">
    <source>
        <dbReference type="PIRNR" id="PIRNR001174"/>
    </source>
</evidence>
<evidence type="ECO:0000256" key="11">
    <source>
        <dbReference type="PIRSR" id="PIRSR001174-1"/>
    </source>
</evidence>
<organism evidence="17 18">
    <name type="scientific">Flexistipes sinusarabici</name>
    <dbReference type="NCBI Taxonomy" id="2352"/>
    <lineage>
        <taxon>Bacteria</taxon>
        <taxon>Pseudomonadati</taxon>
        <taxon>Deferribacterota</taxon>
        <taxon>Deferribacteres</taxon>
        <taxon>Deferribacterales</taxon>
        <taxon>Flexistipitaceae</taxon>
        <taxon>Flexistipes</taxon>
    </lineage>
</organism>
<comment type="function">
    <text evidence="9">ATP-dependent serine protease that mediates the selective degradation of mutant and abnormal proteins as well as certain short-lived regulatory proteins. Required for cellular homeostasis and for survival from DNA damage and developmental changes induced by stress. Degrades polypeptides processively to yield small peptide fragments that are 5 to 10 amino acids long. Binds to DNA in a double-stranded, site-specific manner.</text>
</comment>
<dbReference type="PROSITE" id="PS51787">
    <property type="entry name" value="LON_N"/>
    <property type="match status" value="1"/>
</dbReference>
<keyword evidence="8 9" id="KW-0346">Stress response</keyword>
<comment type="subunit">
    <text evidence="9 10">Homohexamer. Organized in a ring with a central cavity.</text>
</comment>
<name>A0A5D0MKY6_FLESI</name>
<dbReference type="InterPro" id="IPR003959">
    <property type="entry name" value="ATPase_AAA_core"/>
</dbReference>
<dbReference type="GO" id="GO:0034605">
    <property type="term" value="P:cellular response to heat"/>
    <property type="evidence" value="ECO:0007669"/>
    <property type="project" value="UniProtKB-UniRule"/>
</dbReference>
<keyword evidence="6 9" id="KW-0720">Serine protease</keyword>
<feature type="binding site" evidence="9 12">
    <location>
        <begin position="360"/>
        <end position="367"/>
    </location>
    <ligand>
        <name>ATP</name>
        <dbReference type="ChEBI" id="CHEBI:30616"/>
    </ligand>
</feature>
<dbReference type="EC" id="3.4.21.53" evidence="9 10"/>
<dbReference type="PROSITE" id="PS51786">
    <property type="entry name" value="LON_PROTEOLYTIC"/>
    <property type="match status" value="1"/>
</dbReference>
<evidence type="ECO:0000256" key="6">
    <source>
        <dbReference type="ARBA" id="ARBA00022825"/>
    </source>
</evidence>
<evidence type="ECO:0000256" key="13">
    <source>
        <dbReference type="PROSITE-ProRule" id="PRU01122"/>
    </source>
</evidence>
<dbReference type="Gene3D" id="3.40.50.300">
    <property type="entry name" value="P-loop containing nucleotide triphosphate hydrolases"/>
    <property type="match status" value="1"/>
</dbReference>
<evidence type="ECO:0000259" key="15">
    <source>
        <dbReference type="PROSITE" id="PS51786"/>
    </source>
</evidence>
<evidence type="ECO:0000256" key="1">
    <source>
        <dbReference type="ARBA" id="ARBA00004496"/>
    </source>
</evidence>
<dbReference type="InterPro" id="IPR003593">
    <property type="entry name" value="AAA+_ATPase"/>
</dbReference>